<comment type="caution">
    <text evidence="1">The sequence shown here is derived from an EMBL/GenBank/DDBJ whole genome shotgun (WGS) entry which is preliminary data.</text>
</comment>
<evidence type="ECO:0000313" key="1">
    <source>
        <dbReference type="EMBL" id="TWT64227.1"/>
    </source>
</evidence>
<dbReference type="AlphaFoldDB" id="A0A5C5XM47"/>
<keyword evidence="2" id="KW-1185">Reference proteome</keyword>
<name>A0A5C5XM47_9PLAN</name>
<sequence>MIESTTLTDLGLAVSFQSGGEIALRVLQKDNKASIERRSIGHQILLTPEKIIENQIVLRLSHDHSEVNFDKMGKLNGYDYPGIVSRRVMAAFKITPGETVLFTSPGRSQPLDPIDKATSPAPLAETVVILVTIKKTDYGPKEKN</sequence>
<reference evidence="1 2" key="1">
    <citation type="submission" date="2019-02" db="EMBL/GenBank/DDBJ databases">
        <title>Deep-cultivation of Planctomycetes and their phenomic and genomic characterization uncovers novel biology.</title>
        <authorList>
            <person name="Wiegand S."/>
            <person name="Jogler M."/>
            <person name="Boedeker C."/>
            <person name="Pinto D."/>
            <person name="Vollmers J."/>
            <person name="Rivas-Marin E."/>
            <person name="Kohn T."/>
            <person name="Peeters S.H."/>
            <person name="Heuer A."/>
            <person name="Rast P."/>
            <person name="Oberbeckmann S."/>
            <person name="Bunk B."/>
            <person name="Jeske O."/>
            <person name="Meyerdierks A."/>
            <person name="Storesund J.E."/>
            <person name="Kallscheuer N."/>
            <person name="Luecker S."/>
            <person name="Lage O.M."/>
            <person name="Pohl T."/>
            <person name="Merkel B.J."/>
            <person name="Hornburger P."/>
            <person name="Mueller R.-W."/>
            <person name="Bruemmer F."/>
            <person name="Labrenz M."/>
            <person name="Spormann A.M."/>
            <person name="Op Den Camp H."/>
            <person name="Overmann J."/>
            <person name="Amann R."/>
            <person name="Jetten M.S.M."/>
            <person name="Mascher T."/>
            <person name="Medema M.H."/>
            <person name="Devos D.P."/>
            <person name="Kaster A.-K."/>
            <person name="Ovreas L."/>
            <person name="Rohde M."/>
            <person name="Galperin M.Y."/>
            <person name="Jogler C."/>
        </authorList>
    </citation>
    <scope>NUCLEOTIDE SEQUENCE [LARGE SCALE GENOMIC DNA]</scope>
    <source>
        <strain evidence="1 2">Pan54</strain>
    </source>
</reference>
<dbReference type="Proteomes" id="UP000316095">
    <property type="component" value="Unassembled WGS sequence"/>
</dbReference>
<evidence type="ECO:0000313" key="2">
    <source>
        <dbReference type="Proteomes" id="UP000316095"/>
    </source>
</evidence>
<accession>A0A5C5XM47</accession>
<protein>
    <submittedName>
        <fullName evidence="1">Uncharacterized protein</fullName>
    </submittedName>
</protein>
<gene>
    <name evidence="1" type="ORF">Pan54_49880</name>
</gene>
<dbReference type="EMBL" id="SJPG01000001">
    <property type="protein sequence ID" value="TWT64227.1"/>
    <property type="molecule type" value="Genomic_DNA"/>
</dbReference>
<proteinExistence type="predicted"/>
<organism evidence="1 2">
    <name type="scientific">Rubinisphaera italica</name>
    <dbReference type="NCBI Taxonomy" id="2527969"/>
    <lineage>
        <taxon>Bacteria</taxon>
        <taxon>Pseudomonadati</taxon>
        <taxon>Planctomycetota</taxon>
        <taxon>Planctomycetia</taxon>
        <taxon>Planctomycetales</taxon>
        <taxon>Planctomycetaceae</taxon>
        <taxon>Rubinisphaera</taxon>
    </lineage>
</organism>